<accession>A0A874MFT1</accession>
<evidence type="ECO:0000313" key="2">
    <source>
        <dbReference type="Proteomes" id="UP000664917"/>
    </source>
</evidence>
<proteinExistence type="predicted"/>
<keyword evidence="2" id="KW-1185">Reference proteome</keyword>
<protein>
    <submittedName>
        <fullName evidence="1">Head-to-tail connector</fullName>
    </submittedName>
</protein>
<reference evidence="1" key="1">
    <citation type="submission" date="2020-09" db="EMBL/GenBank/DDBJ databases">
        <authorList>
            <person name="Zhang D."/>
            <person name="Hatherill J.R."/>
            <person name="Ramirez J.F."/>
            <person name="Edinger B."/>
            <person name="Balarin R."/>
            <person name="Sullivan A."/>
            <person name="Humpal K.M."/>
            <person name="Guseva A."/>
            <person name="Butela K.A."/>
            <person name="Garlena R.A."/>
            <person name="Russell D.A."/>
            <person name="Pope W.H."/>
            <person name="Jacobs-Sera D."/>
            <person name="Hatfull G.F."/>
        </authorList>
    </citation>
    <scope>NUCLEOTIDE SEQUENCE</scope>
</reference>
<organism evidence="1 2">
    <name type="scientific">Synechococcus phage S-SRP01</name>
    <dbReference type="NCBI Taxonomy" id="2781607"/>
    <lineage>
        <taxon>Viruses</taxon>
        <taxon>Duplodnaviria</taxon>
        <taxon>Heunggongvirae</taxon>
        <taxon>Uroviricota</taxon>
        <taxon>Caudoviricetes</taxon>
        <taxon>Autographivirales</taxon>
        <taxon>Sechaudvirinae</taxon>
        <taxon>Nerivirus</taxon>
        <taxon>Nerivirus SSRP01</taxon>
    </lineage>
</organism>
<sequence length="240" mass="25032">MAKKNQKSQGVKLAIRQAGEGGITKQELNNIAKTTGASTQTVVKRLDQVNQNLKSNDSARIGLNSGAANMLIKQNSKNPTINPFMPSPYGSGKIGKTLSSMMGTTSQPGFNPGGNPTKNRMIGGTQIRGGGNIAVRGFGQQYELPKTKILNPIDLETGSNRPTSNTDPVVTDPVVQEPMTPEQMQEASTVGSGMMSGGGMGAAGASKLGRANSRLRKLGIYGRGTGLLGRGLQYGNSLNA</sequence>
<dbReference type="Proteomes" id="UP000664917">
    <property type="component" value="Segment"/>
</dbReference>
<name>A0A874MFT1_9CAUD</name>
<evidence type="ECO:0000313" key="1">
    <source>
        <dbReference type="EMBL" id="QPD06449.1"/>
    </source>
</evidence>
<dbReference type="EMBL" id="MW015080">
    <property type="protein sequence ID" value="QPD06449.1"/>
    <property type="molecule type" value="Genomic_DNA"/>
</dbReference>